<dbReference type="OrthoDB" id="4501457at2"/>
<sequence length="59" mass="6550">MNLYYRKVTSAVRPFVAGGQENVWCEDTGEWWPFTADAIGLFTLRIEAGDRALCAAPGQ</sequence>
<evidence type="ECO:0000313" key="1">
    <source>
        <dbReference type="EMBL" id="TNC24631.1"/>
    </source>
</evidence>
<dbReference type="Proteomes" id="UP000305546">
    <property type="component" value="Unassembled WGS sequence"/>
</dbReference>
<comment type="caution">
    <text evidence="1">The sequence shown here is derived from an EMBL/GenBank/DDBJ whole genome shotgun (WGS) entry which is preliminary data.</text>
</comment>
<proteinExistence type="predicted"/>
<evidence type="ECO:0000313" key="2">
    <source>
        <dbReference type="Proteomes" id="UP000305546"/>
    </source>
</evidence>
<gene>
    <name evidence="1" type="ORF">FG385_17680</name>
</gene>
<name>A0A5C4M188_9PSEU</name>
<reference evidence="1 2" key="1">
    <citation type="submission" date="2019-06" db="EMBL/GenBank/DDBJ databases">
        <title>Amycolatopsis alkalitolerans sp. nov., isolated from Gastrodia elata Blume.</title>
        <authorList>
            <person name="Narsing Rao M.P."/>
            <person name="Li W.J."/>
        </authorList>
    </citation>
    <scope>NUCLEOTIDE SEQUENCE [LARGE SCALE GENOMIC DNA]</scope>
    <source>
        <strain evidence="1 2">SYSUP0005</strain>
    </source>
</reference>
<organism evidence="1 2">
    <name type="scientific">Amycolatopsis alkalitolerans</name>
    <dbReference type="NCBI Taxonomy" id="2547244"/>
    <lineage>
        <taxon>Bacteria</taxon>
        <taxon>Bacillati</taxon>
        <taxon>Actinomycetota</taxon>
        <taxon>Actinomycetes</taxon>
        <taxon>Pseudonocardiales</taxon>
        <taxon>Pseudonocardiaceae</taxon>
        <taxon>Amycolatopsis</taxon>
    </lineage>
</organism>
<accession>A0A5C4M188</accession>
<dbReference type="RefSeq" id="WP_139097842.1">
    <property type="nucleotide sequence ID" value="NZ_VDFW01000014.1"/>
</dbReference>
<protein>
    <submittedName>
        <fullName evidence="1">Uncharacterized protein</fullName>
    </submittedName>
</protein>
<dbReference type="EMBL" id="VDFW01000014">
    <property type="protein sequence ID" value="TNC24631.1"/>
    <property type="molecule type" value="Genomic_DNA"/>
</dbReference>
<dbReference type="AlphaFoldDB" id="A0A5C4M188"/>
<keyword evidence="2" id="KW-1185">Reference proteome</keyword>